<gene>
    <name evidence="2" type="ORF">KOSB73_20035</name>
</gene>
<reference evidence="3" key="1">
    <citation type="submission" date="2017-08" db="EMBL/GenBank/DDBJ databases">
        <authorList>
            <person name="Brisse S."/>
        </authorList>
    </citation>
    <scope>NUCLEOTIDE SEQUENCE [LARGE SCALE GENOMIC DNA]</scope>
    <source>
        <strain evidence="3">06D021</strain>
    </source>
</reference>
<accession>A0A285AX36</accession>
<name>A0A285AX36_9ENTR</name>
<evidence type="ECO:0000256" key="1">
    <source>
        <dbReference type="SAM" id="SignalP"/>
    </source>
</evidence>
<dbReference type="AlphaFoldDB" id="A0A285AX36"/>
<evidence type="ECO:0008006" key="4">
    <source>
        <dbReference type="Google" id="ProtNLM"/>
    </source>
</evidence>
<evidence type="ECO:0000313" key="3">
    <source>
        <dbReference type="Proteomes" id="UP000220639"/>
    </source>
</evidence>
<sequence>MKKLSSTIIFLSGFLFATSSFANETYDLKCTLDDGDQMMVSHVSDTVYIAFLAPGDDPDEGGSVIKLDVSSGGVKQELTEPGMKYPYFTLTGTDEEIDGKIIVDYNTDENSKISASFAQIDSKGNNIAKNYCKPDTIKARNGLTEKGIIAVKNSADTASTNVSSKDLFKLSVSQKYRDYSSVRVYFWKYQLISNVDDLKIQKITVNRGHCLINEKKITYTTRVQDQNTLNRIVNGRKAKQITEDNEVPRTSWDLNYSDVYYFTVTTDSDYGRCRPQEVVIETNKGSSSFTWDI</sequence>
<feature type="chain" id="PRO_5012538040" description="Lipoprotein" evidence="1">
    <location>
        <begin position="23"/>
        <end position="293"/>
    </location>
</feature>
<dbReference type="Proteomes" id="UP000220639">
    <property type="component" value="Unassembled WGS sequence"/>
</dbReference>
<keyword evidence="1" id="KW-0732">Signal</keyword>
<dbReference type="EMBL" id="FZTC01000012">
    <property type="protein sequence ID" value="SNU33250.1"/>
    <property type="molecule type" value="Genomic_DNA"/>
</dbReference>
<organism evidence="2 3">
    <name type="scientific">Klebsiella grimontii</name>
    <dbReference type="NCBI Taxonomy" id="2058152"/>
    <lineage>
        <taxon>Bacteria</taxon>
        <taxon>Pseudomonadati</taxon>
        <taxon>Pseudomonadota</taxon>
        <taxon>Gammaproteobacteria</taxon>
        <taxon>Enterobacterales</taxon>
        <taxon>Enterobacteriaceae</taxon>
        <taxon>Klebsiella/Raoultella group</taxon>
        <taxon>Klebsiella</taxon>
    </lineage>
</organism>
<proteinExistence type="predicted"/>
<dbReference type="RefSeq" id="WP_207762610.1">
    <property type="nucleotide sequence ID" value="NZ_CBCSJA010000071.1"/>
</dbReference>
<protein>
    <recommendedName>
        <fullName evidence="4">Lipoprotein</fullName>
    </recommendedName>
</protein>
<evidence type="ECO:0000313" key="2">
    <source>
        <dbReference type="EMBL" id="SNU33250.1"/>
    </source>
</evidence>
<feature type="signal peptide" evidence="1">
    <location>
        <begin position="1"/>
        <end position="22"/>
    </location>
</feature>